<proteinExistence type="predicted"/>
<evidence type="ECO:0000313" key="1">
    <source>
        <dbReference type="EMBL" id="CDW30098.1"/>
    </source>
</evidence>
<sequence length="33" mass="3518">MFSSTVSSINPSVSSTCAFFSSRMRASLRASKS</sequence>
<accession>A0A0K2TVL6</accession>
<dbReference type="EMBL" id="HACA01012737">
    <property type="protein sequence ID" value="CDW30098.1"/>
    <property type="molecule type" value="Transcribed_RNA"/>
</dbReference>
<protein>
    <submittedName>
        <fullName evidence="1">Uncharacterized protein</fullName>
    </submittedName>
</protein>
<reference evidence="1" key="1">
    <citation type="submission" date="2014-05" db="EMBL/GenBank/DDBJ databases">
        <authorList>
            <person name="Chronopoulou M."/>
        </authorList>
    </citation>
    <scope>NUCLEOTIDE SEQUENCE</scope>
    <source>
        <tissue evidence="1">Whole organism</tissue>
    </source>
</reference>
<organism evidence="1">
    <name type="scientific">Lepeophtheirus salmonis</name>
    <name type="common">Salmon louse</name>
    <name type="synonym">Caligus salmonis</name>
    <dbReference type="NCBI Taxonomy" id="72036"/>
    <lineage>
        <taxon>Eukaryota</taxon>
        <taxon>Metazoa</taxon>
        <taxon>Ecdysozoa</taxon>
        <taxon>Arthropoda</taxon>
        <taxon>Crustacea</taxon>
        <taxon>Multicrustacea</taxon>
        <taxon>Hexanauplia</taxon>
        <taxon>Copepoda</taxon>
        <taxon>Siphonostomatoida</taxon>
        <taxon>Caligidae</taxon>
        <taxon>Lepeophtheirus</taxon>
    </lineage>
</organism>
<name>A0A0K2TVL6_LEPSM</name>
<dbReference type="AlphaFoldDB" id="A0A0K2TVL6"/>